<dbReference type="Proteomes" id="UP000299102">
    <property type="component" value="Unassembled WGS sequence"/>
</dbReference>
<protein>
    <submittedName>
        <fullName evidence="2">Uncharacterized protein</fullName>
    </submittedName>
</protein>
<dbReference type="AlphaFoldDB" id="A0A4C2ACF6"/>
<evidence type="ECO:0000256" key="1">
    <source>
        <dbReference type="SAM" id="MobiDB-lite"/>
    </source>
</evidence>
<comment type="caution">
    <text evidence="2">The sequence shown here is derived from an EMBL/GenBank/DDBJ whole genome shotgun (WGS) entry which is preliminary data.</text>
</comment>
<evidence type="ECO:0000313" key="2">
    <source>
        <dbReference type="EMBL" id="GBP97043.1"/>
    </source>
</evidence>
<gene>
    <name evidence="2" type="ORF">EVAR_46742_1</name>
</gene>
<dbReference type="EMBL" id="BGZK01002862">
    <property type="protein sequence ID" value="GBP97043.1"/>
    <property type="molecule type" value="Genomic_DNA"/>
</dbReference>
<feature type="compositionally biased region" description="Basic and acidic residues" evidence="1">
    <location>
        <begin position="1"/>
        <end position="19"/>
    </location>
</feature>
<accession>A0A4C2ACF6</accession>
<keyword evidence="3" id="KW-1185">Reference proteome</keyword>
<sequence length="102" mass="11448">MTSGRAEQKAAARNLGERRARSRSLRAGVLGHGLRTFADCVLRQLAGQQTDRGLHLPSMLSSNVCCKREARRFGGYTLEYVVHERVHDRHGLARYTGVRMDP</sequence>
<dbReference type="OrthoDB" id="9831996at2759"/>
<reference evidence="2 3" key="1">
    <citation type="journal article" date="2019" name="Commun. Biol.">
        <title>The bagworm genome reveals a unique fibroin gene that provides high tensile strength.</title>
        <authorList>
            <person name="Kono N."/>
            <person name="Nakamura H."/>
            <person name="Ohtoshi R."/>
            <person name="Tomita M."/>
            <person name="Numata K."/>
            <person name="Arakawa K."/>
        </authorList>
    </citation>
    <scope>NUCLEOTIDE SEQUENCE [LARGE SCALE GENOMIC DNA]</scope>
</reference>
<organism evidence="2 3">
    <name type="scientific">Eumeta variegata</name>
    <name type="common">Bagworm moth</name>
    <name type="synonym">Eumeta japonica</name>
    <dbReference type="NCBI Taxonomy" id="151549"/>
    <lineage>
        <taxon>Eukaryota</taxon>
        <taxon>Metazoa</taxon>
        <taxon>Ecdysozoa</taxon>
        <taxon>Arthropoda</taxon>
        <taxon>Hexapoda</taxon>
        <taxon>Insecta</taxon>
        <taxon>Pterygota</taxon>
        <taxon>Neoptera</taxon>
        <taxon>Endopterygota</taxon>
        <taxon>Lepidoptera</taxon>
        <taxon>Glossata</taxon>
        <taxon>Ditrysia</taxon>
        <taxon>Tineoidea</taxon>
        <taxon>Psychidae</taxon>
        <taxon>Oiketicinae</taxon>
        <taxon>Eumeta</taxon>
    </lineage>
</organism>
<proteinExistence type="predicted"/>
<evidence type="ECO:0000313" key="3">
    <source>
        <dbReference type="Proteomes" id="UP000299102"/>
    </source>
</evidence>
<name>A0A4C2ACF6_EUMVA</name>
<feature type="region of interest" description="Disordered" evidence="1">
    <location>
        <begin position="1"/>
        <end position="22"/>
    </location>
</feature>